<dbReference type="EMBL" id="JANIPJ010000012">
    <property type="protein sequence ID" value="MCR2805535.1"/>
    <property type="molecule type" value="Genomic_DNA"/>
</dbReference>
<feature type="transmembrane region" description="Helical" evidence="1">
    <location>
        <begin position="72"/>
        <end position="91"/>
    </location>
</feature>
<sequence length="95" mass="11094">MELLYGIYVYLVVINIYTFILMGLDKRYAKRKKRRVPERRFFVLGAAGGAIGVWYGMKMWRHKTQHRNFTTGIPYLAAFNIIAIIVITGLYNMNS</sequence>
<keyword evidence="1" id="KW-1133">Transmembrane helix</keyword>
<comment type="caution">
    <text evidence="2">The sequence shown here is derived from an EMBL/GenBank/DDBJ whole genome shotgun (WGS) entry which is preliminary data.</text>
</comment>
<keyword evidence="3" id="KW-1185">Reference proteome</keyword>
<evidence type="ECO:0000313" key="2">
    <source>
        <dbReference type="EMBL" id="MCR2805535.1"/>
    </source>
</evidence>
<reference evidence="2" key="1">
    <citation type="submission" date="2022-08" db="EMBL/GenBank/DDBJ databases">
        <title>The genomic sequence of strain Paenibacillus sp. SCIV0701.</title>
        <authorList>
            <person name="Zhao H."/>
        </authorList>
    </citation>
    <scope>NUCLEOTIDE SEQUENCE</scope>
    <source>
        <strain evidence="2">SCIV0701</strain>
    </source>
</reference>
<feature type="transmembrane region" description="Helical" evidence="1">
    <location>
        <begin position="6"/>
        <end position="24"/>
    </location>
</feature>
<accession>A0A9X2S9Y0</accession>
<protein>
    <submittedName>
        <fullName evidence="2">DUF1294 domain-containing protein</fullName>
    </submittedName>
</protein>
<dbReference type="Proteomes" id="UP001141950">
    <property type="component" value="Unassembled WGS sequence"/>
</dbReference>
<evidence type="ECO:0000256" key="1">
    <source>
        <dbReference type="SAM" id="Phobius"/>
    </source>
</evidence>
<dbReference type="InterPro" id="IPR010718">
    <property type="entry name" value="DUF1294"/>
</dbReference>
<name>A0A9X2S9Y0_9BACL</name>
<gene>
    <name evidence="2" type="ORF">NQZ67_16725</name>
</gene>
<keyword evidence="1" id="KW-0472">Membrane</keyword>
<proteinExistence type="predicted"/>
<evidence type="ECO:0000313" key="3">
    <source>
        <dbReference type="Proteomes" id="UP001141950"/>
    </source>
</evidence>
<organism evidence="2 3">
    <name type="scientific">Paenibacillus soyae</name>
    <dbReference type="NCBI Taxonomy" id="2969249"/>
    <lineage>
        <taxon>Bacteria</taxon>
        <taxon>Bacillati</taxon>
        <taxon>Bacillota</taxon>
        <taxon>Bacilli</taxon>
        <taxon>Bacillales</taxon>
        <taxon>Paenibacillaceae</taxon>
        <taxon>Paenibacillus</taxon>
    </lineage>
</organism>
<dbReference type="Pfam" id="PF06961">
    <property type="entry name" value="DUF1294"/>
    <property type="match status" value="1"/>
</dbReference>
<dbReference type="RefSeq" id="WP_257448076.1">
    <property type="nucleotide sequence ID" value="NZ_JANIPJ010000012.1"/>
</dbReference>
<feature type="transmembrane region" description="Helical" evidence="1">
    <location>
        <begin position="40"/>
        <end position="57"/>
    </location>
</feature>
<keyword evidence="1" id="KW-0812">Transmembrane</keyword>
<dbReference type="AlphaFoldDB" id="A0A9X2S9Y0"/>